<dbReference type="Gene3D" id="1.10.3210.10">
    <property type="entry name" value="Hypothetical protein af1432"/>
    <property type="match status" value="1"/>
</dbReference>
<gene>
    <name evidence="2" type="ORF">ENL21_05610</name>
</gene>
<dbReference type="Pfam" id="PF08668">
    <property type="entry name" value="HDOD"/>
    <property type="match status" value="1"/>
</dbReference>
<dbReference type="Proteomes" id="UP000886111">
    <property type="component" value="Unassembled WGS sequence"/>
</dbReference>
<comment type="caution">
    <text evidence="2">The sequence shown here is derived from an EMBL/GenBank/DDBJ whole genome shotgun (WGS) entry which is preliminary data.</text>
</comment>
<evidence type="ECO:0000259" key="1">
    <source>
        <dbReference type="PROSITE" id="PS51833"/>
    </source>
</evidence>
<protein>
    <submittedName>
        <fullName evidence="2">HDOD domain-containing protein</fullName>
    </submittedName>
</protein>
<dbReference type="PANTHER" id="PTHR33525:SF3">
    <property type="entry name" value="RIBONUCLEASE Y"/>
    <property type="match status" value="1"/>
</dbReference>
<dbReference type="AlphaFoldDB" id="A0A7V5H3L2"/>
<dbReference type="SUPFAM" id="SSF109604">
    <property type="entry name" value="HD-domain/PDEase-like"/>
    <property type="match status" value="1"/>
</dbReference>
<dbReference type="PROSITE" id="PS51833">
    <property type="entry name" value="HDOD"/>
    <property type="match status" value="1"/>
</dbReference>
<accession>A0A7V5H3L2</accession>
<dbReference type="InterPro" id="IPR013976">
    <property type="entry name" value="HDOD"/>
</dbReference>
<name>A0A7V5H3L2_CALAY</name>
<dbReference type="PANTHER" id="PTHR33525">
    <property type="match status" value="1"/>
</dbReference>
<dbReference type="EMBL" id="DRTD01000411">
    <property type="protein sequence ID" value="HHE55239.1"/>
    <property type="molecule type" value="Genomic_DNA"/>
</dbReference>
<evidence type="ECO:0000313" key="2">
    <source>
        <dbReference type="EMBL" id="HHE55239.1"/>
    </source>
</evidence>
<dbReference type="InterPro" id="IPR052340">
    <property type="entry name" value="RNase_Y/CdgJ"/>
</dbReference>
<organism evidence="2">
    <name type="scientific">Caldithrix abyssi</name>
    <dbReference type="NCBI Taxonomy" id="187145"/>
    <lineage>
        <taxon>Bacteria</taxon>
        <taxon>Pseudomonadati</taxon>
        <taxon>Calditrichota</taxon>
        <taxon>Calditrichia</taxon>
        <taxon>Calditrichales</taxon>
        <taxon>Calditrichaceae</taxon>
        <taxon>Caldithrix</taxon>
    </lineage>
</organism>
<reference evidence="2" key="1">
    <citation type="journal article" date="2020" name="mSystems">
        <title>Genome- and Community-Level Interaction Insights into Carbon Utilization and Element Cycling Functions of Hydrothermarchaeota in Hydrothermal Sediment.</title>
        <authorList>
            <person name="Zhou Z."/>
            <person name="Liu Y."/>
            <person name="Xu W."/>
            <person name="Pan J."/>
            <person name="Luo Z.H."/>
            <person name="Li M."/>
        </authorList>
    </citation>
    <scope>NUCLEOTIDE SEQUENCE [LARGE SCALE GENOMIC DNA]</scope>
    <source>
        <strain evidence="2">HyVt-76</strain>
    </source>
</reference>
<feature type="domain" description="HDOD" evidence="1">
    <location>
        <begin position="21"/>
        <end position="214"/>
    </location>
</feature>
<proteinExistence type="predicted"/>
<sequence>METTRIKNKRLKKYLENADHLPSLPTVCTKIIQMTSNPDFELKDLANIIKADAVFTSKILRIVNSAYFSLPNEVKNIDQAISMLGSDSIRNLAITFSLFEIFPTNSADLYETLFKKALCAGIVSNFICEIEQIAEKDELFLAGMLQHIGAFVLTYIIPENYTSINEEARRRGLSVLFIEKAELGITHLEVGLLVAQKWHLPQIVPEVIRYRILRDLYFFKDSSQEIKQKLEIARLGSIAADIYFGFHRAFSIALFKQNLINISDQMNDQVTEDLLSSVPQLMKNIYDQYGFDFTGGINYEDIIRQAEQELIQVSYRNVRTYFEMKKLKNQLADQLQQ</sequence>